<dbReference type="PANTHER" id="PTHR35007:SF2">
    <property type="entry name" value="PILUS ASSEMBLE PROTEIN"/>
    <property type="match status" value="1"/>
</dbReference>
<dbReference type="PANTHER" id="PTHR35007">
    <property type="entry name" value="INTEGRAL MEMBRANE PROTEIN-RELATED"/>
    <property type="match status" value="1"/>
</dbReference>
<gene>
    <name evidence="3" type="ORF">WMO41_10350</name>
</gene>
<feature type="transmembrane region" description="Helical" evidence="1">
    <location>
        <begin position="379"/>
        <end position="400"/>
    </location>
</feature>
<evidence type="ECO:0000313" key="3">
    <source>
        <dbReference type="EMBL" id="MEQ2563552.1"/>
    </source>
</evidence>
<keyword evidence="1" id="KW-0472">Membrane</keyword>
<keyword evidence="1" id="KW-1133">Transmembrane helix</keyword>
<evidence type="ECO:0000259" key="2">
    <source>
        <dbReference type="Pfam" id="PF20578"/>
    </source>
</evidence>
<comment type="caution">
    <text evidence="3">The sequence shown here is derived from an EMBL/GenBank/DDBJ whole genome shotgun (WGS) entry which is preliminary data.</text>
</comment>
<evidence type="ECO:0000313" key="4">
    <source>
        <dbReference type="Proteomes" id="UP001437460"/>
    </source>
</evidence>
<sequence>MKQKRNWTAAAVCAVFGILLWAYLSWFQPDQEPYLAQGQVKRETYGGSTKEQKLIVTGLEEEEQMITVTVSPRIYTREEADAVFYEVMEGMEERIRGKNESLQAVSQDLKLPSYLSEYGVRVRWHSSEPELLSSTGSVDTEIKRVHEVMLQAELSAGDYRADFELPVTLVPEVLTPEEQQKKKFSEELVRLDGQQKYAEYLELPAEYQGKTLSYRNAEKPNYIMIPFLGVLMAALLLMQEESKQRKLAKKREQQLLLDYAEVVSKLQVLVGAGMTVRNAWGRMVQDYEAVTGKQSRPAYEEMRQTYYQMENGTAEGAAYREFGRRCRLQPYLKLSSILEQNRKTGTKNLRELLRTEVEDAFELRKNLARKMGEEAGTKLLVPLFFLLFVVMIFIMVPAMMTMG</sequence>
<feature type="domain" description="Atrophied bacterial Ig" evidence="2">
    <location>
        <begin position="98"/>
        <end position="167"/>
    </location>
</feature>
<organism evidence="3 4">
    <name type="scientific">Ventrimonas faecis</name>
    <dbReference type="NCBI Taxonomy" id="3133170"/>
    <lineage>
        <taxon>Bacteria</taxon>
        <taxon>Bacillati</taxon>
        <taxon>Bacillota</taxon>
        <taxon>Clostridia</taxon>
        <taxon>Lachnospirales</taxon>
        <taxon>Lachnospiraceae</taxon>
        <taxon>Ventrimonas</taxon>
    </lineage>
</organism>
<protein>
    <submittedName>
        <fullName evidence="3">Immunoglobulin-like domain-containing protein</fullName>
    </submittedName>
</protein>
<dbReference type="RefSeq" id="WP_349229679.1">
    <property type="nucleotide sequence ID" value="NZ_JBBMFJ010000020.1"/>
</dbReference>
<name>A0ABV1HNZ6_9FIRM</name>
<keyword evidence="4" id="KW-1185">Reference proteome</keyword>
<reference evidence="3 4" key="1">
    <citation type="submission" date="2024-03" db="EMBL/GenBank/DDBJ databases">
        <title>Human intestinal bacterial collection.</title>
        <authorList>
            <person name="Pauvert C."/>
            <person name="Hitch T.C.A."/>
            <person name="Clavel T."/>
        </authorList>
    </citation>
    <scope>NUCLEOTIDE SEQUENCE [LARGE SCALE GENOMIC DNA]</scope>
    <source>
        <strain evidence="3 4">CLA-AP-H27</strain>
    </source>
</reference>
<feature type="transmembrane region" description="Helical" evidence="1">
    <location>
        <begin position="7"/>
        <end position="27"/>
    </location>
</feature>
<evidence type="ECO:0000256" key="1">
    <source>
        <dbReference type="SAM" id="Phobius"/>
    </source>
</evidence>
<feature type="transmembrane region" description="Helical" evidence="1">
    <location>
        <begin position="221"/>
        <end position="238"/>
    </location>
</feature>
<dbReference type="Proteomes" id="UP001437460">
    <property type="component" value="Unassembled WGS sequence"/>
</dbReference>
<proteinExistence type="predicted"/>
<keyword evidence="1" id="KW-0812">Transmembrane</keyword>
<dbReference type="EMBL" id="JBBMFJ010000020">
    <property type="protein sequence ID" value="MEQ2563552.1"/>
    <property type="molecule type" value="Genomic_DNA"/>
</dbReference>
<dbReference type="Pfam" id="PF20578">
    <property type="entry name" value="aBig_2"/>
    <property type="match status" value="1"/>
</dbReference>
<dbReference type="InterPro" id="IPR046780">
    <property type="entry name" value="aBig_2"/>
</dbReference>
<accession>A0ABV1HNZ6</accession>